<proteinExistence type="inferred from homology"/>
<evidence type="ECO:0000259" key="13">
    <source>
        <dbReference type="PROSITE" id="PS51846"/>
    </source>
</evidence>
<feature type="domain" description="CBS" evidence="12">
    <location>
        <begin position="288"/>
        <end position="347"/>
    </location>
</feature>
<comment type="subcellular location">
    <subcellularLocation>
        <location evidence="1">Cell membrane</location>
        <topology evidence="1">Multi-pass membrane protein</topology>
    </subcellularLocation>
</comment>
<organism evidence="14 15">
    <name type="scientific">Paracoccus gahaiensis</name>
    <dbReference type="NCBI Taxonomy" id="1706839"/>
    <lineage>
        <taxon>Bacteria</taxon>
        <taxon>Pseudomonadati</taxon>
        <taxon>Pseudomonadota</taxon>
        <taxon>Alphaproteobacteria</taxon>
        <taxon>Rhodobacterales</taxon>
        <taxon>Paracoccaceae</taxon>
        <taxon>Paracoccus</taxon>
    </lineage>
</organism>
<evidence type="ECO:0000313" key="14">
    <source>
        <dbReference type="EMBL" id="TJZ93000.1"/>
    </source>
</evidence>
<dbReference type="InterPro" id="IPR005170">
    <property type="entry name" value="Transptr-assoc_dom"/>
</dbReference>
<dbReference type="Pfam" id="PF03471">
    <property type="entry name" value="CorC_HlyC"/>
    <property type="match status" value="1"/>
</dbReference>
<dbReference type="InterPro" id="IPR044751">
    <property type="entry name" value="Ion_transp-like_CBS"/>
</dbReference>
<evidence type="ECO:0000256" key="5">
    <source>
        <dbReference type="ARBA" id="ARBA00022737"/>
    </source>
</evidence>
<dbReference type="FunFam" id="3.10.580.10:FF:000002">
    <property type="entry name" value="Magnesium/cobalt efflux protein CorC"/>
    <property type="match status" value="1"/>
</dbReference>
<dbReference type="CDD" id="cd04590">
    <property type="entry name" value="CBS_pair_CorC_HlyC_assoc"/>
    <property type="match status" value="1"/>
</dbReference>
<dbReference type="InterPro" id="IPR016169">
    <property type="entry name" value="FAD-bd_PCMH_sub2"/>
</dbReference>
<dbReference type="InterPro" id="IPR036318">
    <property type="entry name" value="FAD-bd_PCMH-like_sf"/>
</dbReference>
<dbReference type="PROSITE" id="PS51846">
    <property type="entry name" value="CNNM"/>
    <property type="match status" value="1"/>
</dbReference>
<feature type="transmembrane region" description="Helical" evidence="11">
    <location>
        <begin position="68"/>
        <end position="87"/>
    </location>
</feature>
<dbReference type="PANTHER" id="PTHR22777">
    <property type="entry name" value="HEMOLYSIN-RELATED"/>
    <property type="match status" value="1"/>
</dbReference>
<evidence type="ECO:0000256" key="9">
    <source>
        <dbReference type="PROSITE-ProRule" id="PRU00703"/>
    </source>
</evidence>
<feature type="transmembrane region" description="Helical" evidence="11">
    <location>
        <begin position="138"/>
        <end position="165"/>
    </location>
</feature>
<evidence type="ECO:0000256" key="11">
    <source>
        <dbReference type="SAM" id="Phobius"/>
    </source>
</evidence>
<feature type="transmembrane region" description="Helical" evidence="11">
    <location>
        <begin position="7"/>
        <end position="29"/>
    </location>
</feature>
<dbReference type="Gene3D" id="3.30.465.10">
    <property type="match status" value="1"/>
</dbReference>
<dbReference type="RefSeq" id="WP_136884919.1">
    <property type="nucleotide sequence ID" value="NZ_SUNI01000003.1"/>
</dbReference>
<dbReference type="Pfam" id="PF01595">
    <property type="entry name" value="CNNM"/>
    <property type="match status" value="1"/>
</dbReference>
<dbReference type="AlphaFoldDB" id="A0A4U0REG7"/>
<accession>A0A4U0REG7</accession>
<dbReference type="GO" id="GO:0050660">
    <property type="term" value="F:flavin adenine dinucleotide binding"/>
    <property type="evidence" value="ECO:0007669"/>
    <property type="project" value="InterPro"/>
</dbReference>
<keyword evidence="8 10" id="KW-0472">Membrane</keyword>
<dbReference type="PROSITE" id="PS51371">
    <property type="entry name" value="CBS"/>
    <property type="match status" value="2"/>
</dbReference>
<evidence type="ECO:0000256" key="10">
    <source>
        <dbReference type="PROSITE-ProRule" id="PRU01193"/>
    </source>
</evidence>
<evidence type="ECO:0000313" key="15">
    <source>
        <dbReference type="Proteomes" id="UP000309747"/>
    </source>
</evidence>
<gene>
    <name evidence="14" type="ORF">FA743_05765</name>
</gene>
<dbReference type="SUPFAM" id="SSF56176">
    <property type="entry name" value="FAD-binding/transporter-associated domain-like"/>
    <property type="match status" value="1"/>
</dbReference>
<evidence type="ECO:0000256" key="2">
    <source>
        <dbReference type="ARBA" id="ARBA00006446"/>
    </source>
</evidence>
<keyword evidence="6 10" id="KW-1133">Transmembrane helix</keyword>
<evidence type="ECO:0000256" key="7">
    <source>
        <dbReference type="ARBA" id="ARBA00023122"/>
    </source>
</evidence>
<keyword evidence="7 9" id="KW-0129">CBS domain</keyword>
<dbReference type="Proteomes" id="UP000309747">
    <property type="component" value="Unassembled WGS sequence"/>
</dbReference>
<dbReference type="SMART" id="SM00116">
    <property type="entry name" value="CBS"/>
    <property type="match status" value="2"/>
</dbReference>
<feature type="domain" description="CBS" evidence="12">
    <location>
        <begin position="216"/>
        <end position="276"/>
    </location>
</feature>
<evidence type="ECO:0000259" key="12">
    <source>
        <dbReference type="PROSITE" id="PS51371"/>
    </source>
</evidence>
<sequence length="442" mass="48135">MDDPSSALDFAALLTIGAILVCLILSGFFSGSETALTAASKAKLRARADRGDSGADAAIKVTADSEKLIGAILLGNNVVNILAASLATALFTRLLGASGVAIATLVMTILVLIFSEVMPKTYAISSPEKVASLVARPIRILTIILAPVVTVVRAIVNLILSVAGLKTDPGKHMFSIEEEIEGALSIGHAQGAVNKEDRDRLLGALDLGNRTVEEIMRHRSEIQMIDGSLPPETILETVLASPHTRLPVYREERENIVGVVHAKDLLRAVNRAVRDAGDAQVARKFDIMDVVMPPYFVPETSALDEQMREFLKRRTHFALVVDEYGSLRGLITLEDIIEEIVGEIADEHDTEEDQTLKPNATGDYLVEGGMTIRDLNRQLDWTLPDEEANTVAGLVIHMAQSIPDQGQVFSFHGYRFEVVTRRENRITRLRIRPLVPVAKADA</sequence>
<comment type="similarity">
    <text evidence="2">Belongs to the UPF0053 family. Hemolysin C subfamily.</text>
</comment>
<evidence type="ECO:0000256" key="8">
    <source>
        <dbReference type="ARBA" id="ARBA00023136"/>
    </source>
</evidence>
<protein>
    <submittedName>
        <fullName evidence="14">HlyC/CorC family transporter</fullName>
    </submittedName>
</protein>
<feature type="transmembrane region" description="Helical" evidence="11">
    <location>
        <begin position="94"/>
        <end position="118"/>
    </location>
</feature>
<keyword evidence="15" id="KW-1185">Reference proteome</keyword>
<dbReference type="PANTHER" id="PTHR22777:SF32">
    <property type="entry name" value="UPF0053 INNER MEMBRANE PROTEIN YFJD"/>
    <property type="match status" value="1"/>
</dbReference>
<name>A0A4U0REG7_9RHOB</name>
<keyword evidence="3" id="KW-1003">Cell membrane</keyword>
<feature type="domain" description="CNNM transmembrane" evidence="13">
    <location>
        <begin position="8"/>
        <end position="197"/>
    </location>
</feature>
<dbReference type="GO" id="GO:0005886">
    <property type="term" value="C:plasma membrane"/>
    <property type="evidence" value="ECO:0007669"/>
    <property type="project" value="UniProtKB-SubCell"/>
</dbReference>
<dbReference type="InterPro" id="IPR046342">
    <property type="entry name" value="CBS_dom_sf"/>
</dbReference>
<comment type="caution">
    <text evidence="14">The sequence shown here is derived from an EMBL/GenBank/DDBJ whole genome shotgun (WGS) entry which is preliminary data.</text>
</comment>
<keyword evidence="5" id="KW-0677">Repeat</keyword>
<dbReference type="OrthoDB" id="9797674at2"/>
<dbReference type="SUPFAM" id="SSF54631">
    <property type="entry name" value="CBS-domain pair"/>
    <property type="match status" value="1"/>
</dbReference>
<evidence type="ECO:0000256" key="4">
    <source>
        <dbReference type="ARBA" id="ARBA00022692"/>
    </source>
</evidence>
<evidence type="ECO:0000256" key="3">
    <source>
        <dbReference type="ARBA" id="ARBA00022475"/>
    </source>
</evidence>
<dbReference type="Gene3D" id="3.10.580.10">
    <property type="entry name" value="CBS-domain"/>
    <property type="match status" value="1"/>
</dbReference>
<dbReference type="InterPro" id="IPR000644">
    <property type="entry name" value="CBS_dom"/>
</dbReference>
<dbReference type="Pfam" id="PF00571">
    <property type="entry name" value="CBS"/>
    <property type="match status" value="2"/>
</dbReference>
<reference evidence="14 15" key="1">
    <citation type="submission" date="2019-04" db="EMBL/GenBank/DDBJ databases">
        <authorList>
            <person name="Li J."/>
        </authorList>
    </citation>
    <scope>NUCLEOTIDE SEQUENCE [LARGE SCALE GENOMIC DNA]</scope>
    <source>
        <strain evidence="14 15">KCTC 42687</strain>
    </source>
</reference>
<evidence type="ECO:0000256" key="6">
    <source>
        <dbReference type="ARBA" id="ARBA00022989"/>
    </source>
</evidence>
<evidence type="ECO:0000256" key="1">
    <source>
        <dbReference type="ARBA" id="ARBA00004651"/>
    </source>
</evidence>
<dbReference type="SMART" id="SM01091">
    <property type="entry name" value="CorC_HlyC"/>
    <property type="match status" value="1"/>
</dbReference>
<dbReference type="EMBL" id="SUNI01000003">
    <property type="protein sequence ID" value="TJZ93000.1"/>
    <property type="molecule type" value="Genomic_DNA"/>
</dbReference>
<dbReference type="InterPro" id="IPR002550">
    <property type="entry name" value="CNNM"/>
</dbReference>
<keyword evidence="4 10" id="KW-0812">Transmembrane</keyword>